<evidence type="ECO:0000313" key="2">
    <source>
        <dbReference type="RefSeq" id="XP_075083618.1"/>
    </source>
</evidence>
<evidence type="ECO:0000313" key="1">
    <source>
        <dbReference type="Proteomes" id="UP000790787"/>
    </source>
</evidence>
<keyword evidence="1" id="KW-1185">Reference proteome</keyword>
<dbReference type="Proteomes" id="UP000790787">
    <property type="component" value="Chromosome 12"/>
</dbReference>
<accession>A0AC58SF67</accession>
<dbReference type="RefSeq" id="XP_075083618.1">
    <property type="nucleotide sequence ID" value="XM_075227517.1"/>
</dbReference>
<gene>
    <name evidence="2" type="primary">LOC107831498</name>
</gene>
<reference evidence="1" key="1">
    <citation type="journal article" date="2014" name="Nat. Commun.">
        <title>The tobacco genome sequence and its comparison with those of tomato and potato.</title>
        <authorList>
            <person name="Sierro N."/>
            <person name="Battey J.N."/>
            <person name="Ouadi S."/>
            <person name="Bakaher N."/>
            <person name="Bovet L."/>
            <person name="Willig A."/>
            <person name="Goepfert S."/>
            <person name="Peitsch M.C."/>
            <person name="Ivanov N.V."/>
        </authorList>
    </citation>
    <scope>NUCLEOTIDE SEQUENCE [LARGE SCALE GENOMIC DNA]</scope>
</reference>
<sequence>MECITTVTYSLTLNEGLTKPFKGQRGIKQGDPMSPYLFVLAMKYLQREFDQLALNKEFHFHPRCKKLGVIHVCFADDLLMFCRKDLPSIRLLQQAFMKFSKAVGLQEKCRQELYLPCWHFCKSEGGHLAGFGLQLIKSVIFGVQSYWANIFLLPKKVLNMIEATCRTFLWTSKADISRKELVSWEKICMPQAAGGLNVIYLYNWNKATMKKHLWDITKKKDFLSIRWIHAYYIKNQTIDTMSIHKNAAWVVRKILELRKLILYLPTMQRDLTSRLRKLQSTDGRFSIKKL</sequence>
<name>A0AC58SF67_TOBAC</name>
<organism evidence="1 2">
    <name type="scientific">Nicotiana tabacum</name>
    <name type="common">Common tobacco</name>
    <dbReference type="NCBI Taxonomy" id="4097"/>
    <lineage>
        <taxon>Eukaryota</taxon>
        <taxon>Viridiplantae</taxon>
        <taxon>Streptophyta</taxon>
        <taxon>Embryophyta</taxon>
        <taxon>Tracheophyta</taxon>
        <taxon>Spermatophyta</taxon>
        <taxon>Magnoliopsida</taxon>
        <taxon>eudicotyledons</taxon>
        <taxon>Gunneridae</taxon>
        <taxon>Pentapetalae</taxon>
        <taxon>asterids</taxon>
        <taxon>lamiids</taxon>
        <taxon>Solanales</taxon>
        <taxon>Solanaceae</taxon>
        <taxon>Nicotianoideae</taxon>
        <taxon>Nicotianeae</taxon>
        <taxon>Nicotiana</taxon>
    </lineage>
</organism>
<reference evidence="2" key="2">
    <citation type="submission" date="2025-08" db="UniProtKB">
        <authorList>
            <consortium name="RefSeq"/>
        </authorList>
    </citation>
    <scope>IDENTIFICATION</scope>
    <source>
        <tissue evidence="2">Leaf</tissue>
    </source>
</reference>
<proteinExistence type="predicted"/>
<protein>
    <submittedName>
        <fullName evidence="2">Uncharacterized protein LOC107831498</fullName>
    </submittedName>
</protein>